<proteinExistence type="inferred from homology"/>
<keyword evidence="5 8" id="KW-0378">Hydrolase</keyword>
<reference evidence="10" key="2">
    <citation type="submission" date="2022-01" db="EMBL/GenBank/DDBJ databases">
        <authorList>
            <person name="Yamashiro T."/>
            <person name="Shiraishi A."/>
            <person name="Satake H."/>
            <person name="Nakayama K."/>
        </authorList>
    </citation>
    <scope>NUCLEOTIDE SEQUENCE</scope>
</reference>
<keyword evidence="4" id="KW-0964">Secreted</keyword>
<evidence type="ECO:0000256" key="8">
    <source>
        <dbReference type="RuleBase" id="RU361169"/>
    </source>
</evidence>
<keyword evidence="6 8" id="KW-0326">Glycosidase</keyword>
<evidence type="ECO:0000256" key="2">
    <source>
        <dbReference type="ARBA" id="ARBA00008834"/>
    </source>
</evidence>
<dbReference type="InterPro" id="IPR012334">
    <property type="entry name" value="Pectin_lyas_fold"/>
</dbReference>
<evidence type="ECO:0000313" key="10">
    <source>
        <dbReference type="EMBL" id="GJT72638.1"/>
    </source>
</evidence>
<organism evidence="10 11">
    <name type="scientific">Tanacetum coccineum</name>
    <dbReference type="NCBI Taxonomy" id="301880"/>
    <lineage>
        <taxon>Eukaryota</taxon>
        <taxon>Viridiplantae</taxon>
        <taxon>Streptophyta</taxon>
        <taxon>Embryophyta</taxon>
        <taxon>Tracheophyta</taxon>
        <taxon>Spermatophyta</taxon>
        <taxon>Magnoliopsida</taxon>
        <taxon>eudicotyledons</taxon>
        <taxon>Gunneridae</taxon>
        <taxon>Pentapetalae</taxon>
        <taxon>asterids</taxon>
        <taxon>campanulids</taxon>
        <taxon>Asterales</taxon>
        <taxon>Asteraceae</taxon>
        <taxon>Asteroideae</taxon>
        <taxon>Anthemideae</taxon>
        <taxon>Anthemidinae</taxon>
        <taxon>Tanacetum</taxon>
    </lineage>
</organism>
<evidence type="ECO:0000256" key="7">
    <source>
        <dbReference type="ARBA" id="ARBA00023316"/>
    </source>
</evidence>
<evidence type="ECO:0000313" key="11">
    <source>
        <dbReference type="Proteomes" id="UP001151760"/>
    </source>
</evidence>
<protein>
    <submittedName>
        <fullName evidence="10">Exopolygalacturonase-like protein</fullName>
    </submittedName>
</protein>
<comment type="similarity">
    <text evidence="2 8">Belongs to the glycosyl hydrolase 28 family.</text>
</comment>
<gene>
    <name evidence="10" type="ORF">Tco_1031924</name>
</gene>
<dbReference type="InterPro" id="IPR011050">
    <property type="entry name" value="Pectin_lyase_fold/virulence"/>
</dbReference>
<evidence type="ECO:0000256" key="1">
    <source>
        <dbReference type="ARBA" id="ARBA00004191"/>
    </source>
</evidence>
<comment type="subcellular location">
    <subcellularLocation>
        <location evidence="1">Secreted</location>
        <location evidence="1">Cell wall</location>
    </subcellularLocation>
</comment>
<evidence type="ECO:0000256" key="3">
    <source>
        <dbReference type="ARBA" id="ARBA00022512"/>
    </source>
</evidence>
<sequence>MFSFIHLLPLFFFLSLATAYDVRPTFNVLSYGANPNRFTENSNAFLRAWHDACASNTGGRVLVPRGSYVLGGGCTCMAMQNVWHLNDCAKNSHCKQLPYTMRFDFVKNSRIEHINSVNSRSGHFDLFSCYNVEMSYIRISAPYPELNPEGPMWPGHGFSIGSLGSIKRQIRNVTFRKYVARQVLNLQLKLP</sequence>
<dbReference type="PANTHER" id="PTHR31375">
    <property type="match status" value="1"/>
</dbReference>
<reference evidence="10" key="1">
    <citation type="journal article" date="2022" name="Int. J. Mol. Sci.">
        <title>Draft Genome of Tanacetum Coccineum: Genomic Comparison of Closely Related Tanacetum-Family Plants.</title>
        <authorList>
            <person name="Yamashiro T."/>
            <person name="Shiraishi A."/>
            <person name="Nakayama K."/>
            <person name="Satake H."/>
        </authorList>
    </citation>
    <scope>NUCLEOTIDE SEQUENCE</scope>
</reference>
<dbReference type="Gene3D" id="2.160.20.10">
    <property type="entry name" value="Single-stranded right-handed beta-helix, Pectin lyase-like"/>
    <property type="match status" value="2"/>
</dbReference>
<dbReference type="Pfam" id="PF00295">
    <property type="entry name" value="Glyco_hydro_28"/>
    <property type="match status" value="1"/>
</dbReference>
<evidence type="ECO:0000256" key="9">
    <source>
        <dbReference type="SAM" id="SignalP"/>
    </source>
</evidence>
<evidence type="ECO:0000256" key="5">
    <source>
        <dbReference type="ARBA" id="ARBA00022801"/>
    </source>
</evidence>
<evidence type="ECO:0000256" key="4">
    <source>
        <dbReference type="ARBA" id="ARBA00022525"/>
    </source>
</evidence>
<dbReference type="SUPFAM" id="SSF51126">
    <property type="entry name" value="Pectin lyase-like"/>
    <property type="match status" value="1"/>
</dbReference>
<keyword evidence="11" id="KW-1185">Reference proteome</keyword>
<dbReference type="InterPro" id="IPR000743">
    <property type="entry name" value="Glyco_hydro_28"/>
</dbReference>
<comment type="caution">
    <text evidence="10">The sequence shown here is derived from an EMBL/GenBank/DDBJ whole genome shotgun (WGS) entry which is preliminary data.</text>
</comment>
<keyword evidence="9" id="KW-0732">Signal</keyword>
<feature type="signal peptide" evidence="9">
    <location>
        <begin position="1"/>
        <end position="19"/>
    </location>
</feature>
<name>A0ABQ5GC14_9ASTR</name>
<dbReference type="Proteomes" id="UP001151760">
    <property type="component" value="Unassembled WGS sequence"/>
</dbReference>
<evidence type="ECO:0000256" key="6">
    <source>
        <dbReference type="ARBA" id="ARBA00023295"/>
    </source>
</evidence>
<feature type="chain" id="PRO_5046458858" evidence="9">
    <location>
        <begin position="20"/>
        <end position="191"/>
    </location>
</feature>
<accession>A0ABQ5GC14</accession>
<dbReference type="EMBL" id="BQNB010018276">
    <property type="protein sequence ID" value="GJT72638.1"/>
    <property type="molecule type" value="Genomic_DNA"/>
</dbReference>
<keyword evidence="3" id="KW-0134">Cell wall</keyword>
<keyword evidence="7" id="KW-0961">Cell wall biogenesis/degradation</keyword>